<keyword evidence="3" id="KW-1185">Reference proteome</keyword>
<feature type="region of interest" description="Disordered" evidence="1">
    <location>
        <begin position="75"/>
        <end position="94"/>
    </location>
</feature>
<reference evidence="2" key="1">
    <citation type="submission" date="2022-08" db="EMBL/GenBank/DDBJ databases">
        <title>Multi-unit outbreak of Pandoraea commovens among non-cystic fibrosis intensive care patients from 2019 to 2021 in Berlin, Germany.</title>
        <authorList>
            <person name="Menzel P."/>
        </authorList>
    </citation>
    <scope>NUCLEOTIDE SEQUENCE</scope>
    <source>
        <strain evidence="2">LB-19-202-79</strain>
    </source>
</reference>
<protein>
    <submittedName>
        <fullName evidence="2">Uncharacterized protein</fullName>
    </submittedName>
</protein>
<sequence>MPEISNQNPPPHQYATCSLPGTAGPTAASIVRRGTLSYRNNQLRLQMAQVKQLLASQDYALQILNRLEARAQHLMSRGDSSLKESARTTSRADFRAEIERCQTALGMDQK</sequence>
<dbReference type="RefSeq" id="WP_257958917.1">
    <property type="nucleotide sequence ID" value="NZ_CP102780.1"/>
</dbReference>
<evidence type="ECO:0000256" key="1">
    <source>
        <dbReference type="SAM" id="MobiDB-lite"/>
    </source>
</evidence>
<evidence type="ECO:0000313" key="3">
    <source>
        <dbReference type="Proteomes" id="UP001058980"/>
    </source>
</evidence>
<feature type="compositionally biased region" description="Basic and acidic residues" evidence="1">
    <location>
        <begin position="80"/>
        <end position="94"/>
    </location>
</feature>
<dbReference type="Proteomes" id="UP001058980">
    <property type="component" value="Chromosome"/>
</dbReference>
<proteinExistence type="predicted"/>
<dbReference type="EMBL" id="CP102780">
    <property type="protein sequence ID" value="UVA79508.1"/>
    <property type="molecule type" value="Genomic_DNA"/>
</dbReference>
<evidence type="ECO:0000313" key="2">
    <source>
        <dbReference type="EMBL" id="UVA79508.1"/>
    </source>
</evidence>
<gene>
    <name evidence="2" type="ORF">NTU39_26660</name>
</gene>
<accession>A0ABY5QI31</accession>
<organism evidence="2 3">
    <name type="scientific">Pandoraea commovens</name>
    <dbReference type="NCBI Taxonomy" id="2508289"/>
    <lineage>
        <taxon>Bacteria</taxon>
        <taxon>Pseudomonadati</taxon>
        <taxon>Pseudomonadota</taxon>
        <taxon>Betaproteobacteria</taxon>
        <taxon>Burkholderiales</taxon>
        <taxon>Burkholderiaceae</taxon>
        <taxon>Pandoraea</taxon>
    </lineage>
</organism>
<name>A0ABY5QI31_9BURK</name>